<name>D0I7S0_GRIHO</name>
<protein>
    <submittedName>
        <fullName evidence="1">Uncharacterized protein</fullName>
    </submittedName>
</protein>
<comment type="caution">
    <text evidence="1">The sequence shown here is derived from an EMBL/GenBank/DDBJ whole genome shotgun (WGS) entry which is preliminary data.</text>
</comment>
<evidence type="ECO:0000313" key="1">
    <source>
        <dbReference type="EMBL" id="EEY72689.1"/>
    </source>
</evidence>
<sequence length="47" mass="5254">MAGEECSVGFYGVKVINIAVNKAVKIDCPGCFWQEFAIRFSPYKISH</sequence>
<gene>
    <name evidence="1" type="ORF">VHA_001794</name>
</gene>
<accession>D0I7S0</accession>
<dbReference type="AlphaFoldDB" id="D0I7S0"/>
<reference evidence="1 2" key="1">
    <citation type="submission" date="2009-10" db="EMBL/GenBank/DDBJ databases">
        <authorList>
            <consortium name="Los Alamos National Laboratory (LANL)"/>
            <consortium name="National Microbial Pathogen Data Resource (NMPDR)"/>
            <person name="Saunders E.H."/>
            <person name="Munk A.C."/>
            <person name="Tapia R."/>
            <person name="Green L."/>
            <person name="Rogers Y."/>
            <person name="Detter J.C."/>
            <person name="Bruce D."/>
            <person name="Brettin T.S."/>
            <person name="Colwell R.R."/>
            <person name="Huq A."/>
            <person name="Grim C.J."/>
            <person name="Hasan N.A."/>
            <person name="Bartels D."/>
            <person name="Vonstein V."/>
        </authorList>
    </citation>
    <scope>NUCLEOTIDE SEQUENCE [LARGE SCALE GENOMIC DNA]</scope>
    <source>
        <strain evidence="1 2">CIP 101886</strain>
    </source>
</reference>
<organism evidence="1 2">
    <name type="scientific">Grimontia hollisae CIP 101886</name>
    <dbReference type="NCBI Taxonomy" id="675812"/>
    <lineage>
        <taxon>Bacteria</taxon>
        <taxon>Pseudomonadati</taxon>
        <taxon>Pseudomonadota</taxon>
        <taxon>Gammaproteobacteria</taxon>
        <taxon>Vibrionales</taxon>
        <taxon>Vibrionaceae</taxon>
        <taxon>Grimontia</taxon>
    </lineage>
</organism>
<evidence type="ECO:0000313" key="2">
    <source>
        <dbReference type="Proteomes" id="UP000003604"/>
    </source>
</evidence>
<dbReference type="Proteomes" id="UP000003604">
    <property type="component" value="Unassembled WGS sequence"/>
</dbReference>
<proteinExistence type="predicted"/>
<dbReference type="EMBL" id="ADAQ01000011">
    <property type="protein sequence ID" value="EEY72689.1"/>
    <property type="molecule type" value="Genomic_DNA"/>
</dbReference>
<keyword evidence="2" id="KW-1185">Reference proteome</keyword>